<proteinExistence type="predicted"/>
<feature type="region of interest" description="Disordered" evidence="1">
    <location>
        <begin position="36"/>
        <end position="89"/>
    </location>
</feature>
<dbReference type="AlphaFoldDB" id="X6NBN6"/>
<dbReference type="Proteomes" id="UP000023152">
    <property type="component" value="Unassembled WGS sequence"/>
</dbReference>
<accession>X6NBN6</accession>
<dbReference type="EMBL" id="ASPP01010505">
    <property type="protein sequence ID" value="ETO22737.1"/>
    <property type="molecule type" value="Genomic_DNA"/>
</dbReference>
<sequence length="366" mass="42343">SLLKEEKEQEEEEEEEEAMMIKKLVEDGREEELIVETRRAKRGQKNSSANKLDDSLIAKTEIAQQHNKKEEEEEEEEMGETRSEQDLKKSHKIGIHKGVCYLLLQKQVMASIYKDEWAPFRINVNNGRIEKKKKKNNNNNNNNEEGINNYNDNDNDNVNDNDKNNDNNNNNNNNDNENDDKTKEKEKAKEVKHKNQWKYGTQYMVVEGKDNKTIEAIVKHVKESIEKNLVLVDSGPLKRQAIIGTSGSIVKSIKEKFDVAFIWEDDVVQGLFYAAQHLEKRLDRSRILHLPVGQYSLLLANRASHLNLIRKTNDALIHTLDMQPTSLLKQFTQLRHLRDESSSQSQSQSQSQQLHAHPIPSRADIK</sequence>
<feature type="non-terminal residue" evidence="2">
    <location>
        <position position="1"/>
    </location>
</feature>
<name>X6NBN6_RETFI</name>
<reference evidence="2 3" key="1">
    <citation type="journal article" date="2013" name="Curr. Biol.">
        <title>The Genome of the Foraminiferan Reticulomyxa filosa.</title>
        <authorList>
            <person name="Glockner G."/>
            <person name="Hulsmann N."/>
            <person name="Schleicher M."/>
            <person name="Noegel A.A."/>
            <person name="Eichinger L."/>
            <person name="Gallinger C."/>
            <person name="Pawlowski J."/>
            <person name="Sierra R."/>
            <person name="Euteneuer U."/>
            <person name="Pillet L."/>
            <person name="Moustafa A."/>
            <person name="Platzer M."/>
            <person name="Groth M."/>
            <person name="Szafranski K."/>
            <person name="Schliwa M."/>
        </authorList>
    </citation>
    <scope>NUCLEOTIDE SEQUENCE [LARGE SCALE GENOMIC DNA]</scope>
</reference>
<feature type="non-terminal residue" evidence="2">
    <location>
        <position position="366"/>
    </location>
</feature>
<protein>
    <submittedName>
        <fullName evidence="2">Uncharacterized protein</fullName>
    </submittedName>
</protein>
<organism evidence="2 3">
    <name type="scientific">Reticulomyxa filosa</name>
    <dbReference type="NCBI Taxonomy" id="46433"/>
    <lineage>
        <taxon>Eukaryota</taxon>
        <taxon>Sar</taxon>
        <taxon>Rhizaria</taxon>
        <taxon>Retaria</taxon>
        <taxon>Foraminifera</taxon>
        <taxon>Monothalamids</taxon>
        <taxon>Reticulomyxidae</taxon>
        <taxon>Reticulomyxa</taxon>
    </lineage>
</organism>
<feature type="compositionally biased region" description="Low complexity" evidence="1">
    <location>
        <begin position="166"/>
        <end position="175"/>
    </location>
</feature>
<evidence type="ECO:0000313" key="2">
    <source>
        <dbReference type="EMBL" id="ETO22737.1"/>
    </source>
</evidence>
<feature type="compositionally biased region" description="Basic and acidic residues" evidence="1">
    <location>
        <begin position="79"/>
        <end position="88"/>
    </location>
</feature>
<feature type="region of interest" description="Disordered" evidence="1">
    <location>
        <begin position="338"/>
        <end position="366"/>
    </location>
</feature>
<feature type="compositionally biased region" description="Low complexity" evidence="1">
    <location>
        <begin position="342"/>
        <end position="353"/>
    </location>
</feature>
<feature type="compositionally biased region" description="Basic and acidic residues" evidence="1">
    <location>
        <begin position="179"/>
        <end position="189"/>
    </location>
</feature>
<gene>
    <name evidence="2" type="ORF">RFI_14456</name>
</gene>
<evidence type="ECO:0000313" key="3">
    <source>
        <dbReference type="Proteomes" id="UP000023152"/>
    </source>
</evidence>
<comment type="caution">
    <text evidence="2">The sequence shown here is derived from an EMBL/GenBank/DDBJ whole genome shotgun (WGS) entry which is preliminary data.</text>
</comment>
<feature type="region of interest" description="Disordered" evidence="1">
    <location>
        <begin position="131"/>
        <end position="193"/>
    </location>
</feature>
<keyword evidence="3" id="KW-1185">Reference proteome</keyword>
<evidence type="ECO:0000256" key="1">
    <source>
        <dbReference type="SAM" id="MobiDB-lite"/>
    </source>
</evidence>
<feature type="compositionally biased region" description="Low complexity" evidence="1">
    <location>
        <begin position="137"/>
        <end position="152"/>
    </location>
</feature>